<name>A0A8S1KC48_PARPR</name>
<accession>A0A8S1KC48</accession>
<dbReference type="AlphaFoldDB" id="A0A8S1KC48"/>
<dbReference type="Proteomes" id="UP000688137">
    <property type="component" value="Unassembled WGS sequence"/>
</dbReference>
<evidence type="ECO:0000313" key="1">
    <source>
        <dbReference type="EMBL" id="CAD8052759.1"/>
    </source>
</evidence>
<proteinExistence type="predicted"/>
<evidence type="ECO:0000313" key="2">
    <source>
        <dbReference type="Proteomes" id="UP000688137"/>
    </source>
</evidence>
<dbReference type="OMA" id="KESQMRY"/>
<dbReference type="EMBL" id="CAJJDM010000016">
    <property type="protein sequence ID" value="CAD8052759.1"/>
    <property type="molecule type" value="Genomic_DNA"/>
</dbReference>
<protein>
    <submittedName>
        <fullName evidence="1">Uncharacterized protein</fullName>
    </submittedName>
</protein>
<gene>
    <name evidence="1" type="ORF">PPRIM_AZ9-3.1.T0190369</name>
</gene>
<sequence length="137" mass="16139">MHQISTKEGKYLYGLYVLCQGNIISSSQKGYLKDLLIQKDQQILEIVNDFNKEECLQELQIKLQEILIDLSSESQSLAGNTPIHQQWCYRSQDNNIWVLNQLGIKESQMRYSYKFLETQTSSQKRDTPREELEDQFQ</sequence>
<comment type="caution">
    <text evidence="1">The sequence shown here is derived from an EMBL/GenBank/DDBJ whole genome shotgun (WGS) entry which is preliminary data.</text>
</comment>
<keyword evidence="2" id="KW-1185">Reference proteome</keyword>
<organism evidence="1 2">
    <name type="scientific">Paramecium primaurelia</name>
    <dbReference type="NCBI Taxonomy" id="5886"/>
    <lineage>
        <taxon>Eukaryota</taxon>
        <taxon>Sar</taxon>
        <taxon>Alveolata</taxon>
        <taxon>Ciliophora</taxon>
        <taxon>Intramacronucleata</taxon>
        <taxon>Oligohymenophorea</taxon>
        <taxon>Peniculida</taxon>
        <taxon>Parameciidae</taxon>
        <taxon>Paramecium</taxon>
    </lineage>
</organism>
<reference evidence="1" key="1">
    <citation type="submission" date="2021-01" db="EMBL/GenBank/DDBJ databases">
        <authorList>
            <consortium name="Genoscope - CEA"/>
            <person name="William W."/>
        </authorList>
    </citation>
    <scope>NUCLEOTIDE SEQUENCE</scope>
</reference>